<gene>
    <name evidence="1" type="ORF">Q8A64_10875</name>
</gene>
<dbReference type="InterPro" id="IPR041492">
    <property type="entry name" value="HAD_2"/>
</dbReference>
<dbReference type="InterPro" id="IPR006439">
    <property type="entry name" value="HAD-SF_hydro_IA"/>
</dbReference>
<dbReference type="RefSeq" id="WP_338437003.1">
    <property type="nucleotide sequence ID" value="NZ_JAUYVH010000006.1"/>
</dbReference>
<proteinExistence type="predicted"/>
<evidence type="ECO:0000313" key="2">
    <source>
        <dbReference type="Proteomes" id="UP001225596"/>
    </source>
</evidence>
<name>A0ABU1BPH4_9BURK</name>
<dbReference type="EMBL" id="JAUYVH010000006">
    <property type="protein sequence ID" value="MDQ9170913.1"/>
    <property type="molecule type" value="Genomic_DNA"/>
</dbReference>
<dbReference type="SUPFAM" id="SSF56784">
    <property type="entry name" value="HAD-like"/>
    <property type="match status" value="1"/>
</dbReference>
<dbReference type="PANTHER" id="PTHR18901">
    <property type="entry name" value="2-DEOXYGLUCOSE-6-PHOSPHATE PHOSPHATASE 2"/>
    <property type="match status" value="1"/>
</dbReference>
<sequence length="248" mass="26737">MTSRPLKIKNAARQAITHTSPFAQSNRAKSGSLLIFDCDGVLVNSERLVSRIEAHHLESLGLQLSPDEVRALFKGRTAGEVTAAVAEMIGRPVPLDWVFDWAMLTANAFVHELKAIPGIEAVLRHFAGQNQAMCVASQSSPARVALSLRVASLDGYFGSNVYTASMVEYPKPAPDLFLFAARKMGFAPEFCTVIEDSPVGVIGARAAGMQVFGYAADENANTLSEAGATVFYSMEDLIGLLTERLSRQ</sequence>
<dbReference type="Pfam" id="PF13419">
    <property type="entry name" value="HAD_2"/>
    <property type="match status" value="1"/>
</dbReference>
<evidence type="ECO:0000313" key="1">
    <source>
        <dbReference type="EMBL" id="MDQ9170913.1"/>
    </source>
</evidence>
<organism evidence="1 2">
    <name type="scientific">Keguizhuia sedimenti</name>
    <dbReference type="NCBI Taxonomy" id="3064264"/>
    <lineage>
        <taxon>Bacteria</taxon>
        <taxon>Pseudomonadati</taxon>
        <taxon>Pseudomonadota</taxon>
        <taxon>Betaproteobacteria</taxon>
        <taxon>Burkholderiales</taxon>
        <taxon>Oxalobacteraceae</taxon>
        <taxon>Keguizhuia</taxon>
    </lineage>
</organism>
<dbReference type="InterPro" id="IPR023198">
    <property type="entry name" value="PGP-like_dom2"/>
</dbReference>
<protein>
    <submittedName>
        <fullName evidence="1">HAD family phosphatase</fullName>
    </submittedName>
</protein>
<accession>A0ABU1BPH4</accession>
<dbReference type="InterPro" id="IPR023214">
    <property type="entry name" value="HAD_sf"/>
</dbReference>
<keyword evidence="2" id="KW-1185">Reference proteome</keyword>
<dbReference type="Gene3D" id="1.10.150.240">
    <property type="entry name" value="Putative phosphatase, domain 2"/>
    <property type="match status" value="1"/>
</dbReference>
<dbReference type="InterPro" id="IPR036412">
    <property type="entry name" value="HAD-like_sf"/>
</dbReference>
<dbReference type="NCBIfam" id="TIGR01509">
    <property type="entry name" value="HAD-SF-IA-v3"/>
    <property type="match status" value="1"/>
</dbReference>
<dbReference type="PANTHER" id="PTHR18901:SF38">
    <property type="entry name" value="PSEUDOURIDINE-5'-PHOSPHATASE"/>
    <property type="match status" value="1"/>
</dbReference>
<reference evidence="1 2" key="1">
    <citation type="submission" date="2023-08" db="EMBL/GenBank/DDBJ databases">
        <title>Oxalobacteraceae gen .nov., isolated from river sludge outside the plant.</title>
        <authorList>
            <person name="Zhao S.Y."/>
        </authorList>
    </citation>
    <scope>NUCLEOTIDE SEQUENCE [LARGE SCALE GENOMIC DNA]</scope>
    <source>
        <strain evidence="1 2">R-40</strain>
    </source>
</reference>
<dbReference type="SFLD" id="SFLDS00003">
    <property type="entry name" value="Haloacid_Dehalogenase"/>
    <property type="match status" value="1"/>
</dbReference>
<dbReference type="SFLD" id="SFLDG01129">
    <property type="entry name" value="C1.5:_HAD__Beta-PGM__Phosphata"/>
    <property type="match status" value="1"/>
</dbReference>
<dbReference type="Proteomes" id="UP001225596">
    <property type="component" value="Unassembled WGS sequence"/>
</dbReference>
<comment type="caution">
    <text evidence="1">The sequence shown here is derived from an EMBL/GenBank/DDBJ whole genome shotgun (WGS) entry which is preliminary data.</text>
</comment>
<dbReference type="Gene3D" id="3.40.50.1000">
    <property type="entry name" value="HAD superfamily/HAD-like"/>
    <property type="match status" value="1"/>
</dbReference>
<dbReference type="SFLD" id="SFLDG01135">
    <property type="entry name" value="C1.5.6:_HAD__Beta-PGM__Phospha"/>
    <property type="match status" value="1"/>
</dbReference>